<dbReference type="Pfam" id="PF18934">
    <property type="entry name" value="DUF5682"/>
    <property type="match status" value="1"/>
</dbReference>
<dbReference type="eggNOG" id="COG1916">
    <property type="taxonomic scope" value="Bacteria"/>
</dbReference>
<evidence type="ECO:0000313" key="2">
    <source>
        <dbReference type="Proteomes" id="UP000019030"/>
    </source>
</evidence>
<dbReference type="Proteomes" id="UP000019030">
    <property type="component" value="Chromosome"/>
</dbReference>
<sequence>MSLSSMALPARIRDALEAWQGLQAAQIYFAPVRHHSPACAYAVLSLIETVKPDHILIEGPDSFNALIPTLLDQQTCPPVAILGQAEALKKGDDTPRSAYFPFCEYSPEWQALQAGRQQAATLRFIDLPWNAQRDDEQPDTHSQSLQKERYLAHSQFISQLAKKCYCRDHDELWEHLFELRTVAALTDWQRLFHDTFIWCALARLDYEPEVLAAEGSSRREAHMLAHIQTVKQQQPHARILVVTGGFHTLALIEGLADALPRQFALTADQQQQFLAMQKRAEKDSAWLIRYSFDRLDALNGYASGMPSPAYYQKSWESLLQQRQEQAENLPTQHYRTQAGVAFLATVAQALREKHFDNPPSYLSVKQAAEQSLQLAALRNHPGPGRYDLLDGLQSAFIKGSLDESQQELWLAIKACFSGYQLGNIPVGTTTPPLVAETYARAAAFRFKLDDTLAKTTKLDIYRNTQHRLRSRFLHLLSFLDIHFARRVNGPDFLAGHQLDLLFEEWQYAWTPNVEGELIALSEKGTQLEAIALNTLLVMEEQLEAQGQNRSSQNAVTLLIQAALIGLQQRIPSLFTLLDRYIQQDFRLDSLTECGHKLLQLWRCHTLLDISDVTAIENRFHQLLPQTFFCLEHLAQGDEQQQEVHFQALLALRELIGLLPEMALSHDYRHDFYQQLARLNGKLNSVPLLKGAVDAICYLDDQADAATLTTQLDNAFSTGSDPESAVAYFVGIMRTAPELALRLPLLIDSLNRYLAGWDEQQFIGILPELRFAFSQLTPKQNANVASYIADITQSNAQDLSLHQVEFSDAQLLTALHLDQQLQQSLSAQGLWDWFGAETEKGAAS</sequence>
<dbReference type="AlphaFoldDB" id="W0LG58"/>
<name>W0LG58_9GAMM</name>
<dbReference type="PATRIC" id="fig|1441930.4.peg.3129"/>
<dbReference type="HOGENOM" id="CLU_009152_0_1_6"/>
<protein>
    <submittedName>
        <fullName evidence="1">4-aminobutyrate aminotransferase</fullName>
    </submittedName>
</protein>
<dbReference type="KEGG" id="sfo:Z042_15885"/>
<dbReference type="GO" id="GO:0008483">
    <property type="term" value="F:transaminase activity"/>
    <property type="evidence" value="ECO:0007669"/>
    <property type="project" value="UniProtKB-KW"/>
</dbReference>
<dbReference type="EMBL" id="CP007044">
    <property type="protein sequence ID" value="AHG20915.1"/>
    <property type="molecule type" value="Genomic_DNA"/>
</dbReference>
<keyword evidence="2" id="KW-1185">Reference proteome</keyword>
<dbReference type="STRING" id="1441930.Z042_15885"/>
<accession>W0LG58</accession>
<organism evidence="1 2">
    <name type="scientific">Chania multitudinisentens RB-25</name>
    <dbReference type="NCBI Taxonomy" id="1441930"/>
    <lineage>
        <taxon>Bacteria</taxon>
        <taxon>Pseudomonadati</taxon>
        <taxon>Pseudomonadota</taxon>
        <taxon>Gammaproteobacteria</taxon>
        <taxon>Enterobacterales</taxon>
        <taxon>Yersiniaceae</taxon>
        <taxon>Chania</taxon>
    </lineage>
</organism>
<proteinExistence type="predicted"/>
<gene>
    <name evidence="1" type="ORF">Z042_15885</name>
</gene>
<evidence type="ECO:0000313" key="1">
    <source>
        <dbReference type="EMBL" id="AHG20915.1"/>
    </source>
</evidence>
<keyword evidence="1" id="KW-0808">Transferase</keyword>
<reference evidence="1 2" key="1">
    <citation type="submission" date="2014-01" db="EMBL/GenBank/DDBJ databases">
        <title>Isolation of Serratia multitudinisentens RB-25 from Ex-Landfill site.</title>
        <authorList>
            <person name="Robson E.H.J."/>
        </authorList>
    </citation>
    <scope>NUCLEOTIDE SEQUENCE [LARGE SCALE GENOMIC DNA]</scope>
    <source>
        <strain evidence="1 2">RB-25</strain>
    </source>
</reference>
<reference evidence="1 2" key="2">
    <citation type="submission" date="2015-03" db="EMBL/GenBank/DDBJ databases">
        <authorList>
            <person name="Chan K.-G."/>
        </authorList>
    </citation>
    <scope>NUCLEOTIDE SEQUENCE [LARGE SCALE GENOMIC DNA]</scope>
    <source>
        <strain evidence="1 2">RB-25</strain>
    </source>
</reference>
<keyword evidence="1" id="KW-0032">Aminotransferase</keyword>
<dbReference type="InterPro" id="IPR043737">
    <property type="entry name" value="DUF5682"/>
</dbReference>
<dbReference type="RefSeq" id="WP_024913665.1">
    <property type="nucleotide sequence ID" value="NZ_CP007044.2"/>
</dbReference>
<dbReference type="OrthoDB" id="9768066at2"/>